<evidence type="ECO:0000256" key="1">
    <source>
        <dbReference type="SAM" id="MobiDB-lite"/>
    </source>
</evidence>
<organism evidence="2 3">
    <name type="scientific">Cichlidogyrus casuarinus</name>
    <dbReference type="NCBI Taxonomy" id="1844966"/>
    <lineage>
        <taxon>Eukaryota</taxon>
        <taxon>Metazoa</taxon>
        <taxon>Spiralia</taxon>
        <taxon>Lophotrochozoa</taxon>
        <taxon>Platyhelminthes</taxon>
        <taxon>Monogenea</taxon>
        <taxon>Monopisthocotylea</taxon>
        <taxon>Dactylogyridea</taxon>
        <taxon>Ancyrocephalidae</taxon>
        <taxon>Cichlidogyrus</taxon>
    </lineage>
</organism>
<comment type="caution">
    <text evidence="2">The sequence shown here is derived from an EMBL/GenBank/DDBJ whole genome shotgun (WGS) entry which is preliminary data.</text>
</comment>
<accession>A0ABD2QQD7</accession>
<evidence type="ECO:0000313" key="3">
    <source>
        <dbReference type="Proteomes" id="UP001626550"/>
    </source>
</evidence>
<keyword evidence="3" id="KW-1185">Reference proteome</keyword>
<reference evidence="2 3" key="1">
    <citation type="submission" date="2024-11" db="EMBL/GenBank/DDBJ databases">
        <title>Adaptive evolution of stress response genes in parasites aligns with host niche diversity.</title>
        <authorList>
            <person name="Hahn C."/>
            <person name="Resl P."/>
        </authorList>
    </citation>
    <scope>NUCLEOTIDE SEQUENCE [LARGE SCALE GENOMIC DNA]</scope>
    <source>
        <strain evidence="2">EGGRZ-B1_66</strain>
        <tissue evidence="2">Body</tissue>
    </source>
</reference>
<name>A0ABD2QQD7_9PLAT</name>
<dbReference type="EMBL" id="JBJKFK010000035">
    <property type="protein sequence ID" value="KAL3320706.1"/>
    <property type="molecule type" value="Genomic_DNA"/>
</dbReference>
<dbReference type="Proteomes" id="UP001626550">
    <property type="component" value="Unassembled WGS sequence"/>
</dbReference>
<evidence type="ECO:0000313" key="2">
    <source>
        <dbReference type="EMBL" id="KAL3320706.1"/>
    </source>
</evidence>
<protein>
    <submittedName>
        <fullName evidence="2">Uncharacterized protein</fullName>
    </submittedName>
</protein>
<feature type="compositionally biased region" description="Low complexity" evidence="1">
    <location>
        <begin position="1"/>
        <end position="10"/>
    </location>
</feature>
<feature type="region of interest" description="Disordered" evidence="1">
    <location>
        <begin position="1"/>
        <end position="23"/>
    </location>
</feature>
<gene>
    <name evidence="2" type="ORF">Ciccas_000608</name>
</gene>
<dbReference type="AlphaFoldDB" id="A0ABD2QQD7"/>
<sequence length="247" mass="29375">MESTEEPMMQNEEEENSGALELPNEPAEELEQFKICRNELIEYVKKFQRQHRFGKPLWLRLRKNLRYERDEKAVERLLVETQEIMNDFGHRNKGLFLAFIKLNVFQSVLFLMVNCELVHKNQKHEIQQLEDTLCDLFKLDLQNKDGTLRQKIMQEVESLVEPTELNLTLKKRFREIDEEFKTGYKSGLICNGGECPYPATIESVFQQLKDHELPIDYVEEGVPENAENYNYEYSSTYQEEYFATKQQ</sequence>
<proteinExistence type="predicted"/>